<evidence type="ECO:0000313" key="1">
    <source>
        <dbReference type="EMBL" id="CAL0310782.1"/>
    </source>
</evidence>
<keyword evidence="2" id="KW-1185">Reference proteome</keyword>
<evidence type="ECO:0000313" key="2">
    <source>
        <dbReference type="Proteomes" id="UP001497480"/>
    </source>
</evidence>
<gene>
    <name evidence="1" type="ORF">LLUT_LOCUS11842</name>
</gene>
<comment type="caution">
    <text evidence="1">The sequence shown here is derived from an EMBL/GenBank/DDBJ whole genome shotgun (WGS) entry which is preliminary data.</text>
</comment>
<dbReference type="Proteomes" id="UP001497480">
    <property type="component" value="Unassembled WGS sequence"/>
</dbReference>
<name>A0AAV1WPN4_LUPLU</name>
<reference evidence="1 2" key="1">
    <citation type="submission" date="2024-03" db="EMBL/GenBank/DDBJ databases">
        <authorList>
            <person name="Martinez-Hernandez J."/>
        </authorList>
    </citation>
    <scope>NUCLEOTIDE SEQUENCE [LARGE SCALE GENOMIC DNA]</scope>
</reference>
<protein>
    <submittedName>
        <fullName evidence="1">Uncharacterized protein</fullName>
    </submittedName>
</protein>
<dbReference type="EMBL" id="CAXHTB010000008">
    <property type="protein sequence ID" value="CAL0310782.1"/>
    <property type="molecule type" value="Genomic_DNA"/>
</dbReference>
<dbReference type="AlphaFoldDB" id="A0AAV1WPN4"/>
<sequence>MSCSMYYKRDAHIQYFLKVEVNERIAMKAVDEADERRQQNRLIEKMLQKCNQEFRLIRDQNELKLQKLLDQIDTKGKTSLKFGIITYYLDSNKVNTHGDQNFDDYTNITKRKKRDNTFEDKRRIKA</sequence>
<accession>A0AAV1WPN4</accession>
<organism evidence="1 2">
    <name type="scientific">Lupinus luteus</name>
    <name type="common">European yellow lupine</name>
    <dbReference type="NCBI Taxonomy" id="3873"/>
    <lineage>
        <taxon>Eukaryota</taxon>
        <taxon>Viridiplantae</taxon>
        <taxon>Streptophyta</taxon>
        <taxon>Embryophyta</taxon>
        <taxon>Tracheophyta</taxon>
        <taxon>Spermatophyta</taxon>
        <taxon>Magnoliopsida</taxon>
        <taxon>eudicotyledons</taxon>
        <taxon>Gunneridae</taxon>
        <taxon>Pentapetalae</taxon>
        <taxon>rosids</taxon>
        <taxon>fabids</taxon>
        <taxon>Fabales</taxon>
        <taxon>Fabaceae</taxon>
        <taxon>Papilionoideae</taxon>
        <taxon>50 kb inversion clade</taxon>
        <taxon>genistoids sensu lato</taxon>
        <taxon>core genistoids</taxon>
        <taxon>Genisteae</taxon>
        <taxon>Lupinus</taxon>
    </lineage>
</organism>
<proteinExistence type="predicted"/>